<dbReference type="Proteomes" id="UP000478052">
    <property type="component" value="Unassembled WGS sequence"/>
</dbReference>
<dbReference type="PANTHER" id="PTHR10773">
    <property type="entry name" value="DNA-DIRECTED RNA POLYMERASES I, II, AND III SUBUNIT RPABC2"/>
    <property type="match status" value="1"/>
</dbReference>
<dbReference type="PANTHER" id="PTHR10773:SF19">
    <property type="match status" value="1"/>
</dbReference>
<dbReference type="EMBL" id="VUJU01010333">
    <property type="protein sequence ID" value="KAF0714734.1"/>
    <property type="molecule type" value="Genomic_DNA"/>
</dbReference>
<feature type="non-terminal residue" evidence="1">
    <location>
        <position position="722"/>
    </location>
</feature>
<evidence type="ECO:0000313" key="1">
    <source>
        <dbReference type="EMBL" id="KAF0714734.1"/>
    </source>
</evidence>
<reference evidence="1 2" key="1">
    <citation type="submission" date="2019-08" db="EMBL/GenBank/DDBJ databases">
        <title>Whole genome of Aphis craccivora.</title>
        <authorList>
            <person name="Voronova N.V."/>
            <person name="Shulinski R.S."/>
            <person name="Bandarenka Y.V."/>
            <person name="Zhorov D.G."/>
            <person name="Warner D."/>
        </authorList>
    </citation>
    <scope>NUCLEOTIDE SEQUENCE [LARGE SCALE GENOMIC DNA]</scope>
    <source>
        <strain evidence="1">180601</strain>
        <tissue evidence="1">Whole Body</tissue>
    </source>
</reference>
<dbReference type="OrthoDB" id="6611988at2759"/>
<comment type="caution">
    <text evidence="1">The sequence shown here is derived from an EMBL/GenBank/DDBJ whole genome shotgun (WGS) entry which is preliminary data.</text>
</comment>
<dbReference type="AlphaFoldDB" id="A0A6G0W0C5"/>
<protein>
    <submittedName>
        <fullName evidence="1">Uncharacterized protein</fullName>
    </submittedName>
</protein>
<accession>A0A6G0W0C5</accession>
<sequence>MLSARSQRCKKMVSVAISSNNNCNNIISNEPEQVLSRTINSNIDFPELPLEPELAILLENDFEGIEDLVYTEDAVSTNIIQTNTSKKRTHSFSEDDSIDDDLFKDKSYCPNSETESVLNSEPLNDNVQLFTQDKTDKSNKKKWSRAVRKERTLNLHRGLPYVNSSGNEVTGRQMQPLKSCRKKCIEILTDDIRISIFNEYWSLGDHGKRVNFISSLINSADKKTSRVRCINSNKTRDLTLNYFFEINGKRHSVCKDCFCKTLDEKEGFIRSVIKNKLESVSGISAPDKRGKQSSANKTTENTLAEVIAHINSFPAHESHYTRKKNDKKYLQSHLNLNIMYQMYKDNHNHNNTVSRFIYEREFHKLKLSFKKPKVDTCHKCDTLQMQIKTAEESKNEDMLITSKNTLNVHQFNADLGYSSKAIDKEISKNNPEKECFSFDLQQCLPTPYLQSSVAFYKRQLWTFNLTIHNNADGQSFNYMWHEAVAGRGANEIASCLFKHLINNTPNNVTELTFYSDTCGGQNKNSHVSAMFLKIIQMLPSVNIINHKFLVPGHTHMECDVDHSLIEKQKKKIQVPIFHPHDWYQLVRSTGKKNKFKVIEMAQDDFFDFAKLLKGPLVAHKINTDREPFKWHDVQWLQYRKSDKGIINYKNTLEEDASFKSLSFRRRGKYGDLNVEKRYSGPVLISKEKKKDLLDLLPLIPPTFHSFYSGLKATNDIFDNDPD</sequence>
<organism evidence="1 2">
    <name type="scientific">Aphis craccivora</name>
    <name type="common">Cowpea aphid</name>
    <dbReference type="NCBI Taxonomy" id="307492"/>
    <lineage>
        <taxon>Eukaryota</taxon>
        <taxon>Metazoa</taxon>
        <taxon>Ecdysozoa</taxon>
        <taxon>Arthropoda</taxon>
        <taxon>Hexapoda</taxon>
        <taxon>Insecta</taxon>
        <taxon>Pterygota</taxon>
        <taxon>Neoptera</taxon>
        <taxon>Paraneoptera</taxon>
        <taxon>Hemiptera</taxon>
        <taxon>Sternorrhyncha</taxon>
        <taxon>Aphidomorpha</taxon>
        <taxon>Aphidoidea</taxon>
        <taxon>Aphididae</taxon>
        <taxon>Aphidini</taxon>
        <taxon>Aphis</taxon>
        <taxon>Aphis</taxon>
    </lineage>
</organism>
<keyword evidence="2" id="KW-1185">Reference proteome</keyword>
<name>A0A6G0W0C5_APHCR</name>
<evidence type="ECO:0000313" key="2">
    <source>
        <dbReference type="Proteomes" id="UP000478052"/>
    </source>
</evidence>
<proteinExistence type="predicted"/>
<gene>
    <name evidence="1" type="ORF">FWK35_00034650</name>
</gene>